<feature type="compositionally biased region" description="Basic and acidic residues" evidence="1">
    <location>
        <begin position="92"/>
        <end position="106"/>
    </location>
</feature>
<reference evidence="3" key="1">
    <citation type="journal article" date="2019" name="Plant Biotechnol. J.">
        <title>Genome sequencing of the Australian wild diploid species Gossypium australe highlights disease resistance and delayed gland morphogenesis.</title>
        <authorList>
            <person name="Cai Y."/>
            <person name="Cai X."/>
            <person name="Wang Q."/>
            <person name="Wang P."/>
            <person name="Zhang Y."/>
            <person name="Cai C."/>
            <person name="Xu Y."/>
            <person name="Wang K."/>
            <person name="Zhou Z."/>
            <person name="Wang C."/>
            <person name="Geng S."/>
            <person name="Li B."/>
            <person name="Dong Q."/>
            <person name="Hou Y."/>
            <person name="Wang H."/>
            <person name="Ai P."/>
            <person name="Liu Z."/>
            <person name="Yi F."/>
            <person name="Sun M."/>
            <person name="An G."/>
            <person name="Cheng J."/>
            <person name="Zhang Y."/>
            <person name="Shi Q."/>
            <person name="Xie Y."/>
            <person name="Shi X."/>
            <person name="Chang Y."/>
            <person name="Huang F."/>
            <person name="Chen Y."/>
            <person name="Hong S."/>
            <person name="Mi L."/>
            <person name="Sun Q."/>
            <person name="Zhang L."/>
            <person name="Zhou B."/>
            <person name="Peng R."/>
            <person name="Zhang X."/>
            <person name="Liu F."/>
        </authorList>
    </citation>
    <scope>NUCLEOTIDE SEQUENCE [LARGE SCALE GENOMIC DNA]</scope>
    <source>
        <strain evidence="3">cv. PA1801</strain>
    </source>
</reference>
<evidence type="ECO:0000256" key="1">
    <source>
        <dbReference type="SAM" id="MobiDB-lite"/>
    </source>
</evidence>
<keyword evidence="3" id="KW-1185">Reference proteome</keyword>
<feature type="region of interest" description="Disordered" evidence="1">
    <location>
        <begin position="76"/>
        <end position="110"/>
    </location>
</feature>
<dbReference type="PANTHER" id="PTHR11439">
    <property type="entry name" value="GAG-POL-RELATED RETROTRANSPOSON"/>
    <property type="match status" value="1"/>
</dbReference>
<proteinExistence type="predicted"/>
<dbReference type="PANTHER" id="PTHR11439:SF503">
    <property type="entry name" value="CYSTEINE-RICH RLK (RECEPTOR-LIKE PROTEIN KINASE) 8"/>
    <property type="match status" value="1"/>
</dbReference>
<evidence type="ECO:0000313" key="3">
    <source>
        <dbReference type="Proteomes" id="UP000325315"/>
    </source>
</evidence>
<protein>
    <submittedName>
        <fullName evidence="2">TMV resistance protein N-like</fullName>
    </submittedName>
</protein>
<comment type="caution">
    <text evidence="2">The sequence shown here is derived from an EMBL/GenBank/DDBJ whole genome shotgun (WGS) entry which is preliminary data.</text>
</comment>
<dbReference type="Proteomes" id="UP000325315">
    <property type="component" value="Unassembled WGS sequence"/>
</dbReference>
<dbReference type="OrthoDB" id="1710004at2759"/>
<dbReference type="AlphaFoldDB" id="A0A5B6WQM5"/>
<gene>
    <name evidence="2" type="ORF">EPI10_006291</name>
</gene>
<dbReference type="EMBL" id="SMMG02000002">
    <property type="protein sequence ID" value="KAA3484191.1"/>
    <property type="molecule type" value="Genomic_DNA"/>
</dbReference>
<evidence type="ECO:0000313" key="2">
    <source>
        <dbReference type="EMBL" id="KAA3484191.1"/>
    </source>
</evidence>
<organism evidence="2 3">
    <name type="scientific">Gossypium australe</name>
    <dbReference type="NCBI Taxonomy" id="47621"/>
    <lineage>
        <taxon>Eukaryota</taxon>
        <taxon>Viridiplantae</taxon>
        <taxon>Streptophyta</taxon>
        <taxon>Embryophyta</taxon>
        <taxon>Tracheophyta</taxon>
        <taxon>Spermatophyta</taxon>
        <taxon>Magnoliopsida</taxon>
        <taxon>eudicotyledons</taxon>
        <taxon>Gunneridae</taxon>
        <taxon>Pentapetalae</taxon>
        <taxon>rosids</taxon>
        <taxon>malvids</taxon>
        <taxon>Malvales</taxon>
        <taxon>Malvaceae</taxon>
        <taxon>Malvoideae</taxon>
        <taxon>Gossypium</taxon>
    </lineage>
</organism>
<sequence>MIVINSIRLLGEDISDNRVVEVITTLPERYEYKISSLEDSRDLSAISLPEFINGLYAQEKRRALRREEHAKKALRGISIEGRKNQKHKGKKGWTEKKKKSMQDGGKKKYSPCSHCKKNIHPEKYYWKIYKIFVLKVRIGNDELLETKGKDEVVISSPSGKKKQVREEVAARMEVRQVHEGNFISQQSFALKILKRFYMEKCKLIGTLVALGEKLNTMKRVLRYIKGTTYFSVWFVKANTLKLVGYTNSDWARLVDDMLKQPKFYVTTISAIAVAKNPVFQGKTKHFKMKYYFVREVE</sequence>
<accession>A0A5B6WQM5</accession>
<name>A0A5B6WQM5_9ROSI</name>